<dbReference type="FunFam" id="1.10.472.10:FF:000093">
    <property type="entry name" value="Predicted protein"/>
    <property type="match status" value="1"/>
</dbReference>
<dbReference type="InterPro" id="IPR039361">
    <property type="entry name" value="Cyclin"/>
</dbReference>
<dbReference type="PANTHER" id="PTHR10177">
    <property type="entry name" value="CYCLINS"/>
    <property type="match status" value="1"/>
</dbReference>
<protein>
    <recommendedName>
        <fullName evidence="1">Cyclin N-terminal domain-containing protein</fullName>
    </recommendedName>
</protein>
<dbReference type="SUPFAM" id="SSF47954">
    <property type="entry name" value="Cyclin-like"/>
    <property type="match status" value="1"/>
</dbReference>
<organism evidence="2">
    <name type="scientific">Minutocellus polymorphus</name>
    <dbReference type="NCBI Taxonomy" id="265543"/>
    <lineage>
        <taxon>Eukaryota</taxon>
        <taxon>Sar</taxon>
        <taxon>Stramenopiles</taxon>
        <taxon>Ochrophyta</taxon>
        <taxon>Bacillariophyta</taxon>
        <taxon>Mediophyceae</taxon>
        <taxon>Cymatosirophycidae</taxon>
        <taxon>Cymatosirales</taxon>
        <taxon>Cymatosiraceae</taxon>
        <taxon>Minutocellus</taxon>
    </lineage>
</organism>
<dbReference type="Gene3D" id="1.10.472.10">
    <property type="entry name" value="Cyclin-like"/>
    <property type="match status" value="2"/>
</dbReference>
<dbReference type="Pfam" id="PF00134">
    <property type="entry name" value="Cyclin_N"/>
    <property type="match status" value="1"/>
</dbReference>
<reference evidence="2" key="1">
    <citation type="submission" date="2021-01" db="EMBL/GenBank/DDBJ databases">
        <authorList>
            <person name="Corre E."/>
            <person name="Pelletier E."/>
            <person name="Niang G."/>
            <person name="Scheremetjew M."/>
            <person name="Finn R."/>
            <person name="Kale V."/>
            <person name="Holt S."/>
            <person name="Cochrane G."/>
            <person name="Meng A."/>
            <person name="Brown T."/>
            <person name="Cohen L."/>
        </authorList>
    </citation>
    <scope>NUCLEOTIDE SEQUENCE</scope>
    <source>
        <strain evidence="2">CCMP3303</strain>
    </source>
</reference>
<dbReference type="EMBL" id="HBEJ01017149">
    <property type="protein sequence ID" value="CAD8378385.1"/>
    <property type="molecule type" value="Transcribed_RNA"/>
</dbReference>
<evidence type="ECO:0000259" key="1">
    <source>
        <dbReference type="Pfam" id="PF00134"/>
    </source>
</evidence>
<dbReference type="AlphaFoldDB" id="A0A7S0AYS6"/>
<proteinExistence type="predicted"/>
<gene>
    <name evidence="2" type="ORF">MPOL1434_LOCUS10005</name>
</gene>
<dbReference type="InterPro" id="IPR036915">
    <property type="entry name" value="Cyclin-like_sf"/>
</dbReference>
<dbReference type="InterPro" id="IPR006671">
    <property type="entry name" value="Cyclin_N"/>
</dbReference>
<sequence>MAEWCAQVIDFVKFSRETVGIGMSYLDRFMASGVRRSRTAMTDRKEYQLAAMTALYMAIKLNEPLEMETKLLSDLSRGCYTTAEIATMEIDILEALDWRVAGPTPLEFVQHFLAVGLHDTEAANHPAVEATLLDFSRFQTELAIGMPALLSATPSRIALAAILNSMEGIDDVALNPFERITFLRSIEATSGLDPNARGLRPVRSLLMDGFVKNAGISFQQVAAQLGLGAQREEATRAAQASRAASSSSDGSGPEVSPVCVSVNVSAISKKQRCV</sequence>
<feature type="domain" description="Cyclin N-terminal" evidence="1">
    <location>
        <begin position="2"/>
        <end position="100"/>
    </location>
</feature>
<accession>A0A7S0AYS6</accession>
<evidence type="ECO:0000313" key="2">
    <source>
        <dbReference type="EMBL" id="CAD8378385.1"/>
    </source>
</evidence>
<name>A0A7S0AYS6_9STRA</name>